<evidence type="ECO:0000313" key="2">
    <source>
        <dbReference type="EMBL" id="GGT69477.1"/>
    </source>
</evidence>
<dbReference type="EMBL" id="BMSA01000017">
    <property type="protein sequence ID" value="GGT69477.1"/>
    <property type="molecule type" value="Genomic_DNA"/>
</dbReference>
<dbReference type="AlphaFoldDB" id="A0A918HKU8"/>
<comment type="caution">
    <text evidence="2">The sequence shown here is derived from an EMBL/GenBank/DDBJ whole genome shotgun (WGS) entry which is preliminary data.</text>
</comment>
<reference evidence="2" key="1">
    <citation type="journal article" date="2014" name="Int. J. Syst. Evol. Microbiol.">
        <title>Complete genome sequence of Corynebacterium casei LMG S-19264T (=DSM 44701T), isolated from a smear-ripened cheese.</title>
        <authorList>
            <consortium name="US DOE Joint Genome Institute (JGI-PGF)"/>
            <person name="Walter F."/>
            <person name="Albersmeier A."/>
            <person name="Kalinowski J."/>
            <person name="Ruckert C."/>
        </authorList>
    </citation>
    <scope>NUCLEOTIDE SEQUENCE</scope>
    <source>
        <strain evidence="2">JCM 4125</strain>
    </source>
</reference>
<name>A0A918HKU8_9ACTN</name>
<evidence type="ECO:0000256" key="1">
    <source>
        <dbReference type="SAM" id="MobiDB-lite"/>
    </source>
</evidence>
<proteinExistence type="predicted"/>
<dbReference type="Proteomes" id="UP000646776">
    <property type="component" value="Unassembled WGS sequence"/>
</dbReference>
<gene>
    <name evidence="2" type="ORF">GCM10010226_54270</name>
</gene>
<organism evidence="2 3">
    <name type="scientific">Streptomyces phaeofaciens</name>
    <dbReference type="NCBI Taxonomy" id="68254"/>
    <lineage>
        <taxon>Bacteria</taxon>
        <taxon>Bacillati</taxon>
        <taxon>Actinomycetota</taxon>
        <taxon>Actinomycetes</taxon>
        <taxon>Kitasatosporales</taxon>
        <taxon>Streptomycetaceae</taxon>
        <taxon>Streptomyces</taxon>
    </lineage>
</organism>
<reference evidence="2" key="2">
    <citation type="submission" date="2020-09" db="EMBL/GenBank/DDBJ databases">
        <authorList>
            <person name="Sun Q."/>
            <person name="Ohkuma M."/>
        </authorList>
    </citation>
    <scope>NUCLEOTIDE SEQUENCE</scope>
    <source>
        <strain evidence="2">JCM 4125</strain>
    </source>
</reference>
<feature type="region of interest" description="Disordered" evidence="1">
    <location>
        <begin position="1"/>
        <end position="76"/>
    </location>
</feature>
<sequence length="283" mass="29286">MAQGGARPREVNGLISSVRRRFRPARSALRGTPKWFPAGMPRPAGTDGVGDVQPRIPRQSTHERAPHGSDDDPRLGAEPAAAVAAARRRALRDGDRQIDTAHLLHSLLEHDPQVRAAFDGGPQIARLLGYLVQRSIGYGLRWQSGVEDSGALPVVAEAGALPAVAEAGVLPVVAEAGGLPAVAEAGALPVVPEAGVLPAAPAVTAVEGFSPLAAAALEHACERAALRGPAPARGVDLLVAIVVDPQARAVEVLTRAGVDVYELRARVERPAQDCAGDGDAVPY</sequence>
<dbReference type="Gene3D" id="1.10.1780.10">
    <property type="entry name" value="Clp, N-terminal domain"/>
    <property type="match status" value="1"/>
</dbReference>
<evidence type="ECO:0000313" key="3">
    <source>
        <dbReference type="Proteomes" id="UP000646776"/>
    </source>
</evidence>
<accession>A0A918HKU8</accession>
<feature type="compositionally biased region" description="Basic and acidic residues" evidence="1">
    <location>
        <begin position="60"/>
        <end position="75"/>
    </location>
</feature>
<keyword evidence="3" id="KW-1185">Reference proteome</keyword>
<protein>
    <submittedName>
        <fullName evidence="2">Peptidase</fullName>
    </submittedName>
</protein>
<dbReference type="InterPro" id="IPR036628">
    <property type="entry name" value="Clp_N_dom_sf"/>
</dbReference>